<dbReference type="InterPro" id="IPR052895">
    <property type="entry name" value="HetReg/Transcr_Mod"/>
</dbReference>
<dbReference type="Proteomes" id="UP000320707">
    <property type="component" value="Unassembled WGS sequence"/>
</dbReference>
<gene>
    <name evidence="2" type="primary">het-6-1</name>
    <name evidence="2" type="ORF">Focb16_v003000</name>
</gene>
<evidence type="ECO:0000313" key="2">
    <source>
        <dbReference type="EMBL" id="TVY68380.1"/>
    </source>
</evidence>
<dbReference type="PANTHER" id="PTHR24148:SF73">
    <property type="entry name" value="HET DOMAIN PROTEIN (AFU_ORTHOLOGUE AFUA_8G01020)"/>
    <property type="match status" value="1"/>
</dbReference>
<accession>A0A559L635</accession>
<dbReference type="AlphaFoldDB" id="A0A559L635"/>
<comment type="caution">
    <text evidence="2">The sequence shown here is derived from an EMBL/GenBank/DDBJ whole genome shotgun (WGS) entry which is preliminary data.</text>
</comment>
<protein>
    <submittedName>
        <fullName evidence="2">Heterokaryon incompatibility protein 6, OR allele</fullName>
    </submittedName>
</protein>
<dbReference type="EMBL" id="SRMI01000006">
    <property type="protein sequence ID" value="TVY68380.1"/>
    <property type="molecule type" value="Genomic_DNA"/>
</dbReference>
<proteinExistence type="predicted"/>
<organism evidence="2 3">
    <name type="scientific">Fusarium oxysporum f. sp. cubense</name>
    <dbReference type="NCBI Taxonomy" id="61366"/>
    <lineage>
        <taxon>Eukaryota</taxon>
        <taxon>Fungi</taxon>
        <taxon>Dikarya</taxon>
        <taxon>Ascomycota</taxon>
        <taxon>Pezizomycotina</taxon>
        <taxon>Sordariomycetes</taxon>
        <taxon>Hypocreomycetidae</taxon>
        <taxon>Hypocreales</taxon>
        <taxon>Nectriaceae</taxon>
        <taxon>Fusarium</taxon>
        <taxon>Fusarium oxysporum species complex</taxon>
    </lineage>
</organism>
<sequence length="204" mass="23211">MTFQYDKLPNNGFVRIFELKPGKDGDPLQDNLRTYLRKEAPKYEALSYVWGSSVRNQHMKCNDHEFMITNSLDLALRRLRSISDSRFLWIYQICIDQTSLEERSEQVSIMGDIYSGAAVVNTWLGPADAGEAATTTTIISTLAEAKSLENRGDHFPENEYLQELGLPTRDSSAWGALNSMLNTPYFSRVWIMQELAVAPTYDLL</sequence>
<name>A0A559L635_FUSOC</name>
<dbReference type="InterPro" id="IPR010730">
    <property type="entry name" value="HET"/>
</dbReference>
<evidence type="ECO:0000259" key="1">
    <source>
        <dbReference type="Pfam" id="PF06985"/>
    </source>
</evidence>
<dbReference type="Pfam" id="PF06985">
    <property type="entry name" value="HET"/>
    <property type="match status" value="1"/>
</dbReference>
<feature type="domain" description="Heterokaryon incompatibility" evidence="1">
    <location>
        <begin position="43"/>
        <end position="194"/>
    </location>
</feature>
<dbReference type="PANTHER" id="PTHR24148">
    <property type="entry name" value="ANKYRIN REPEAT DOMAIN-CONTAINING PROTEIN 39 HOMOLOG-RELATED"/>
    <property type="match status" value="1"/>
</dbReference>
<evidence type="ECO:0000313" key="3">
    <source>
        <dbReference type="Proteomes" id="UP000320707"/>
    </source>
</evidence>
<reference evidence="2 3" key="1">
    <citation type="journal article" date="2019" name="Microbiol. Resour. Announc.">
        <title>High-quality draft genome sequence of Fusarium oxysporum f. sp. cubense strain 160527, a causal agent of Panama disease.</title>
        <authorList>
            <person name="Asai S."/>
            <person name="Ayukawa Y."/>
            <person name="Gan P."/>
            <person name="Masuda S."/>
            <person name="Komatsu K."/>
            <person name="Shirasu K."/>
            <person name="Arie T."/>
        </authorList>
    </citation>
    <scope>NUCLEOTIDE SEQUENCE [LARGE SCALE GENOMIC DNA]</scope>
    <source>
        <strain evidence="2 3">160527</strain>
    </source>
</reference>